<proteinExistence type="predicted"/>
<reference evidence="9" key="1">
    <citation type="submission" date="2006-10" db="EMBL/GenBank/DDBJ databases">
        <authorList>
            <person name="Amadeo P."/>
            <person name="Zhao Q."/>
            <person name="Wortman J."/>
            <person name="Fraser-Liggett C."/>
            <person name="Carlton J."/>
        </authorList>
    </citation>
    <scope>NUCLEOTIDE SEQUENCE</scope>
    <source>
        <strain evidence="9">G3</strain>
    </source>
</reference>
<dbReference type="InParanoid" id="A2FY03"/>
<dbReference type="STRING" id="5722.A2FY03"/>
<dbReference type="OrthoDB" id="2143914at2759"/>
<evidence type="ECO:0000313" key="9">
    <source>
        <dbReference type="EMBL" id="EAX90202.1"/>
    </source>
</evidence>
<keyword evidence="10" id="KW-1185">Reference proteome</keyword>
<dbReference type="GO" id="GO:0005634">
    <property type="term" value="C:nucleus"/>
    <property type="evidence" value="ECO:0000318"/>
    <property type="project" value="GO_Central"/>
</dbReference>
<evidence type="ECO:0000256" key="3">
    <source>
        <dbReference type="ARBA" id="ARBA00023163"/>
    </source>
</evidence>
<keyword evidence="2 9" id="KW-0238">DNA-binding</keyword>
<evidence type="ECO:0000256" key="2">
    <source>
        <dbReference type="ARBA" id="ARBA00023125"/>
    </source>
</evidence>
<dbReference type="GO" id="GO:0006355">
    <property type="term" value="P:regulation of DNA-templated transcription"/>
    <property type="evidence" value="ECO:0000318"/>
    <property type="project" value="GO_Central"/>
</dbReference>
<dbReference type="SMART" id="SM00717">
    <property type="entry name" value="SANT"/>
    <property type="match status" value="2"/>
</dbReference>
<dbReference type="AlphaFoldDB" id="A2FY03"/>
<feature type="domain" description="Myb-like" evidence="6">
    <location>
        <begin position="146"/>
        <end position="197"/>
    </location>
</feature>
<dbReference type="VEuPathDB" id="TrichDB:TVAGG3_1025350"/>
<feature type="domain" description="HTH myb-type" evidence="8">
    <location>
        <begin position="94"/>
        <end position="145"/>
    </location>
</feature>
<accession>A2FY03</accession>
<dbReference type="PANTHER" id="PTHR46621">
    <property type="entry name" value="SNRNA-ACTIVATING PROTEIN COMPLEX SUBUNIT 4"/>
    <property type="match status" value="1"/>
</dbReference>
<feature type="domain" description="SANT" evidence="7">
    <location>
        <begin position="149"/>
        <end position="201"/>
    </location>
</feature>
<feature type="region of interest" description="Disordered" evidence="5">
    <location>
        <begin position="77"/>
        <end position="101"/>
    </location>
</feature>
<dbReference type="Gene3D" id="1.10.10.60">
    <property type="entry name" value="Homeodomain-like"/>
    <property type="match status" value="2"/>
</dbReference>
<evidence type="ECO:0000313" key="10">
    <source>
        <dbReference type="Proteomes" id="UP000001542"/>
    </source>
</evidence>
<dbReference type="KEGG" id="tva:4747882"/>
<dbReference type="Pfam" id="PF00249">
    <property type="entry name" value="Myb_DNA-binding"/>
    <property type="match status" value="2"/>
</dbReference>
<evidence type="ECO:0000259" key="8">
    <source>
        <dbReference type="PROSITE" id="PS51294"/>
    </source>
</evidence>
<feature type="region of interest" description="Disordered" evidence="5">
    <location>
        <begin position="197"/>
        <end position="218"/>
    </location>
</feature>
<dbReference type="PROSITE" id="PS51293">
    <property type="entry name" value="SANT"/>
    <property type="match status" value="1"/>
</dbReference>
<evidence type="ECO:0000259" key="6">
    <source>
        <dbReference type="PROSITE" id="PS50090"/>
    </source>
</evidence>
<dbReference type="GO" id="GO:0000981">
    <property type="term" value="F:DNA-binding transcription factor activity, RNA polymerase II-specific"/>
    <property type="evidence" value="ECO:0000318"/>
    <property type="project" value="GO_Central"/>
</dbReference>
<dbReference type="InterPro" id="IPR051575">
    <property type="entry name" value="Myb-like_DNA-bd"/>
</dbReference>
<feature type="domain" description="HTH myb-type" evidence="8">
    <location>
        <begin position="146"/>
        <end position="201"/>
    </location>
</feature>
<dbReference type="InterPro" id="IPR017884">
    <property type="entry name" value="SANT_dom"/>
</dbReference>
<organism evidence="9 10">
    <name type="scientific">Trichomonas vaginalis (strain ATCC PRA-98 / G3)</name>
    <dbReference type="NCBI Taxonomy" id="412133"/>
    <lineage>
        <taxon>Eukaryota</taxon>
        <taxon>Metamonada</taxon>
        <taxon>Parabasalia</taxon>
        <taxon>Trichomonadida</taxon>
        <taxon>Trichomonadidae</taxon>
        <taxon>Trichomonas</taxon>
    </lineage>
</organism>
<evidence type="ECO:0000256" key="4">
    <source>
        <dbReference type="ARBA" id="ARBA00023242"/>
    </source>
</evidence>
<dbReference type="InterPro" id="IPR009057">
    <property type="entry name" value="Homeodomain-like_sf"/>
</dbReference>
<dbReference type="PROSITE" id="PS50090">
    <property type="entry name" value="MYB_LIKE"/>
    <property type="match status" value="2"/>
</dbReference>
<dbReference type="InterPro" id="IPR001005">
    <property type="entry name" value="SANT/Myb"/>
</dbReference>
<dbReference type="CDD" id="cd00167">
    <property type="entry name" value="SANT"/>
    <property type="match status" value="2"/>
</dbReference>
<dbReference type="EMBL" id="DS114127">
    <property type="protein sequence ID" value="EAX90202.1"/>
    <property type="molecule type" value="Genomic_DNA"/>
</dbReference>
<dbReference type="PROSITE" id="PS51294">
    <property type="entry name" value="HTH_MYB"/>
    <property type="match status" value="2"/>
</dbReference>
<dbReference type="RefSeq" id="XP_001303132.1">
    <property type="nucleotide sequence ID" value="XM_001303131.1"/>
</dbReference>
<dbReference type="eggNOG" id="KOG0048">
    <property type="taxonomic scope" value="Eukaryota"/>
</dbReference>
<dbReference type="GO" id="GO:0000978">
    <property type="term" value="F:RNA polymerase II cis-regulatory region sequence-specific DNA binding"/>
    <property type="evidence" value="ECO:0000318"/>
    <property type="project" value="GO_Central"/>
</dbReference>
<dbReference type="PANTHER" id="PTHR46621:SF1">
    <property type="entry name" value="SNRNA-ACTIVATING PROTEIN COMPLEX SUBUNIT 4"/>
    <property type="match status" value="1"/>
</dbReference>
<dbReference type="SMR" id="A2FY03"/>
<keyword evidence="4" id="KW-0539">Nucleus</keyword>
<evidence type="ECO:0000256" key="5">
    <source>
        <dbReference type="SAM" id="MobiDB-lite"/>
    </source>
</evidence>
<keyword evidence="1" id="KW-0805">Transcription regulation</keyword>
<dbReference type="Proteomes" id="UP000001542">
    <property type="component" value="Unassembled WGS sequence"/>
</dbReference>
<name>A2FY03_TRIV3</name>
<feature type="domain" description="Myb-like" evidence="6">
    <location>
        <begin position="94"/>
        <end position="145"/>
    </location>
</feature>
<reference evidence="9" key="2">
    <citation type="journal article" date="2007" name="Science">
        <title>Draft genome sequence of the sexually transmitted pathogen Trichomonas vaginalis.</title>
        <authorList>
            <person name="Carlton J.M."/>
            <person name="Hirt R.P."/>
            <person name="Silva J.C."/>
            <person name="Delcher A.L."/>
            <person name="Schatz M."/>
            <person name="Zhao Q."/>
            <person name="Wortman J.R."/>
            <person name="Bidwell S.L."/>
            <person name="Alsmark U.C.M."/>
            <person name="Besteiro S."/>
            <person name="Sicheritz-Ponten T."/>
            <person name="Noel C.J."/>
            <person name="Dacks J.B."/>
            <person name="Foster P.G."/>
            <person name="Simillion C."/>
            <person name="Van de Peer Y."/>
            <person name="Miranda-Saavedra D."/>
            <person name="Barton G.J."/>
            <person name="Westrop G.D."/>
            <person name="Mueller S."/>
            <person name="Dessi D."/>
            <person name="Fiori P.L."/>
            <person name="Ren Q."/>
            <person name="Paulsen I."/>
            <person name="Zhang H."/>
            <person name="Bastida-Corcuera F.D."/>
            <person name="Simoes-Barbosa A."/>
            <person name="Brown M.T."/>
            <person name="Hayes R.D."/>
            <person name="Mukherjee M."/>
            <person name="Okumura C.Y."/>
            <person name="Schneider R."/>
            <person name="Smith A.J."/>
            <person name="Vanacova S."/>
            <person name="Villalvazo M."/>
            <person name="Haas B.J."/>
            <person name="Pertea M."/>
            <person name="Feldblyum T.V."/>
            <person name="Utterback T.R."/>
            <person name="Shu C.L."/>
            <person name="Osoegawa K."/>
            <person name="de Jong P.J."/>
            <person name="Hrdy I."/>
            <person name="Horvathova L."/>
            <person name="Zubacova Z."/>
            <person name="Dolezal P."/>
            <person name="Malik S.B."/>
            <person name="Logsdon J.M. Jr."/>
            <person name="Henze K."/>
            <person name="Gupta A."/>
            <person name="Wang C.C."/>
            <person name="Dunne R.L."/>
            <person name="Upcroft J.A."/>
            <person name="Upcroft P."/>
            <person name="White O."/>
            <person name="Salzberg S.L."/>
            <person name="Tang P."/>
            <person name="Chiu C.-H."/>
            <person name="Lee Y.-S."/>
            <person name="Embley T.M."/>
            <person name="Coombs G.H."/>
            <person name="Mottram J.C."/>
            <person name="Tachezy J."/>
            <person name="Fraser-Liggett C.M."/>
            <person name="Johnson P.J."/>
        </authorList>
    </citation>
    <scope>NUCLEOTIDE SEQUENCE [LARGE SCALE GENOMIC DNA]</scope>
    <source>
        <strain evidence="9">G3</strain>
    </source>
</reference>
<gene>
    <name evidence="9" type="ORF">TVAG_154980</name>
</gene>
<dbReference type="InterPro" id="IPR017930">
    <property type="entry name" value="Myb_dom"/>
</dbReference>
<keyword evidence="3" id="KW-0804">Transcription</keyword>
<sequence>MRSSSLSSVFDPLVEATINKIKSSVVDLDPNINFSQIRRYISMIIQNPNKFNAISQDINAIVKCESSMEFLNDVLATEKRAAPPPPDEEEPKESSRRKTRSWTTNEDYRLIMGVHLCGENWNDVAEFVGGGRTRSQCSQRWYRVIDPRITKEHWTPEEEKKLLDLVQKYGEKSWIKVAAEMVGRSDVQCRYKYRKMQKAHDGTPTNSDNDFKPAPAPKVQPVTQVTPIMPIINQPVFTSPEPLFYSHNTTSTPSTNAFLEIPLSLDGEKGLFTSSSIFNSSIFN</sequence>
<dbReference type="VEuPathDB" id="TrichDB:TVAG_154980"/>
<evidence type="ECO:0000259" key="7">
    <source>
        <dbReference type="PROSITE" id="PS51293"/>
    </source>
</evidence>
<protein>
    <submittedName>
        <fullName evidence="9">Myb-like DNA-binding domain containing protein</fullName>
    </submittedName>
</protein>
<dbReference type="SUPFAM" id="SSF46689">
    <property type="entry name" value="Homeodomain-like"/>
    <property type="match status" value="2"/>
</dbReference>
<evidence type="ECO:0000256" key="1">
    <source>
        <dbReference type="ARBA" id="ARBA00023015"/>
    </source>
</evidence>